<evidence type="ECO:0000313" key="3">
    <source>
        <dbReference type="EMBL" id="PTM58923.1"/>
    </source>
</evidence>
<reference evidence="3 4" key="1">
    <citation type="submission" date="2018-04" db="EMBL/GenBank/DDBJ databases">
        <title>Genomic Encyclopedia of Archaeal and Bacterial Type Strains, Phase II (KMG-II): from individual species to whole genera.</title>
        <authorList>
            <person name="Goeker M."/>
        </authorList>
    </citation>
    <scope>NUCLEOTIDE SEQUENCE [LARGE SCALE GENOMIC DNA]</scope>
    <source>
        <strain evidence="3 4">DSM 45169</strain>
    </source>
</reference>
<feature type="region of interest" description="Disordered" evidence="1">
    <location>
        <begin position="73"/>
        <end position="222"/>
    </location>
</feature>
<dbReference type="Proteomes" id="UP000241639">
    <property type="component" value="Unassembled WGS sequence"/>
</dbReference>
<dbReference type="PANTHER" id="PTHR34475:SF1">
    <property type="entry name" value="CYTOSKELETON PROTEIN RODZ"/>
    <property type="match status" value="1"/>
</dbReference>
<dbReference type="InterPro" id="IPR001387">
    <property type="entry name" value="Cro/C1-type_HTH"/>
</dbReference>
<dbReference type="PROSITE" id="PS50943">
    <property type="entry name" value="HTH_CROC1"/>
    <property type="match status" value="1"/>
</dbReference>
<dbReference type="InterPro" id="IPR010982">
    <property type="entry name" value="Lambda_DNA-bd_dom_sf"/>
</dbReference>
<dbReference type="Gene3D" id="1.10.260.40">
    <property type="entry name" value="lambda repressor-like DNA-binding domains"/>
    <property type="match status" value="1"/>
</dbReference>
<keyword evidence="4" id="KW-1185">Reference proteome</keyword>
<dbReference type="SUPFAM" id="SSF47413">
    <property type="entry name" value="lambda repressor-like DNA-binding domains"/>
    <property type="match status" value="1"/>
</dbReference>
<name>A0A2T4ZAK5_9BACL</name>
<dbReference type="SMART" id="SM00530">
    <property type="entry name" value="HTH_XRE"/>
    <property type="match status" value="1"/>
</dbReference>
<feature type="compositionally biased region" description="Low complexity" evidence="1">
    <location>
        <begin position="143"/>
        <end position="155"/>
    </location>
</feature>
<proteinExistence type="predicted"/>
<comment type="caution">
    <text evidence="3">The sequence shown here is derived from an EMBL/GenBank/DDBJ whole genome shotgun (WGS) entry which is preliminary data.</text>
</comment>
<accession>A0A2T4ZAK5</accession>
<evidence type="ECO:0000256" key="1">
    <source>
        <dbReference type="SAM" id="MobiDB-lite"/>
    </source>
</evidence>
<sequence length="392" mass="43086">MSMEIGHRLRQARESMGYTLEEMAEETQIHVSYLAALEAGDWNSLPSPYYARAYLRTYGSSLGLDPKSLVQQVRRTGGGVESRRSTRPSPKTGTHQRRRTLPPEPLSGEDGKQVGSRRGKNDRRQGHPESGAAVEETAAGQLALPSRGSSGARRPSLPPDMPEPQELGLSPRKKTRQSLPPSPVVEAEEDQQSSRLHSTHAEDGNQLSRTARSKRGKEGKSSKQTLVTWHIRLLKWGAILLIPATIGLIWLTFFSDGGDAQPETSEKTEGETAAAEERAEETDSAPASDTVLTPIETGENIHDRYELTGADQIELQLKATGECWFQIRSQEAGGMLEDKVLNTGDTFPFSYEDGKTLWLQLGNASNVDVTVNGKKVNTNYQGSKQIQINRVN</sequence>
<protein>
    <submittedName>
        <fullName evidence="3">Uncharacterized protein DUF4115</fullName>
    </submittedName>
</protein>
<dbReference type="CDD" id="cd00093">
    <property type="entry name" value="HTH_XRE"/>
    <property type="match status" value="1"/>
</dbReference>
<dbReference type="EMBL" id="PZZP01000001">
    <property type="protein sequence ID" value="PTM58923.1"/>
    <property type="molecule type" value="Genomic_DNA"/>
</dbReference>
<dbReference type="OrthoDB" id="9797543at2"/>
<dbReference type="AlphaFoldDB" id="A0A2T4ZAK5"/>
<feature type="domain" description="HTH cro/C1-type" evidence="2">
    <location>
        <begin position="9"/>
        <end position="40"/>
    </location>
</feature>
<dbReference type="Pfam" id="PF13464">
    <property type="entry name" value="RodZ_C"/>
    <property type="match status" value="1"/>
</dbReference>
<evidence type="ECO:0000313" key="4">
    <source>
        <dbReference type="Proteomes" id="UP000241639"/>
    </source>
</evidence>
<dbReference type="InterPro" id="IPR025194">
    <property type="entry name" value="RodZ-like_C"/>
</dbReference>
<dbReference type="Pfam" id="PF13413">
    <property type="entry name" value="HTH_25"/>
    <property type="match status" value="1"/>
</dbReference>
<gene>
    <name evidence="3" type="ORF">C8J48_1522</name>
</gene>
<evidence type="ECO:0000259" key="2">
    <source>
        <dbReference type="PROSITE" id="PS50943"/>
    </source>
</evidence>
<dbReference type="GO" id="GO:0003677">
    <property type="term" value="F:DNA binding"/>
    <property type="evidence" value="ECO:0007669"/>
    <property type="project" value="InterPro"/>
</dbReference>
<organism evidence="3 4">
    <name type="scientific">Desmospora activa DSM 45169</name>
    <dbReference type="NCBI Taxonomy" id="1121389"/>
    <lineage>
        <taxon>Bacteria</taxon>
        <taxon>Bacillati</taxon>
        <taxon>Bacillota</taxon>
        <taxon>Bacilli</taxon>
        <taxon>Bacillales</taxon>
        <taxon>Thermoactinomycetaceae</taxon>
        <taxon>Desmospora</taxon>
    </lineage>
</organism>
<dbReference type="PANTHER" id="PTHR34475">
    <property type="match status" value="1"/>
</dbReference>
<feature type="region of interest" description="Disordered" evidence="1">
    <location>
        <begin position="259"/>
        <end position="287"/>
    </location>
</feature>
<dbReference type="InterPro" id="IPR050400">
    <property type="entry name" value="Bact_Cytoskel_RodZ"/>
</dbReference>